<dbReference type="AlphaFoldDB" id="A0A2A9E1W6"/>
<dbReference type="RefSeq" id="WP_098454142.1">
    <property type="nucleotide sequence ID" value="NZ_PDJG01000001.1"/>
</dbReference>
<dbReference type="Proteomes" id="UP000225548">
    <property type="component" value="Unassembled WGS sequence"/>
</dbReference>
<organism evidence="1 2">
    <name type="scientific">Sanguibacter antarcticus</name>
    <dbReference type="NCBI Taxonomy" id="372484"/>
    <lineage>
        <taxon>Bacteria</taxon>
        <taxon>Bacillati</taxon>
        <taxon>Actinomycetota</taxon>
        <taxon>Actinomycetes</taxon>
        <taxon>Micrococcales</taxon>
        <taxon>Sanguibacteraceae</taxon>
        <taxon>Sanguibacter</taxon>
    </lineage>
</organism>
<dbReference type="OrthoDB" id="3260805at2"/>
<gene>
    <name evidence="1" type="ORF">ATL42_0682</name>
</gene>
<name>A0A2A9E1W6_9MICO</name>
<evidence type="ECO:0000313" key="2">
    <source>
        <dbReference type="Proteomes" id="UP000225548"/>
    </source>
</evidence>
<comment type="caution">
    <text evidence="1">The sequence shown here is derived from an EMBL/GenBank/DDBJ whole genome shotgun (WGS) entry which is preliminary data.</text>
</comment>
<keyword evidence="2" id="KW-1185">Reference proteome</keyword>
<evidence type="ECO:0000313" key="1">
    <source>
        <dbReference type="EMBL" id="PFG32833.1"/>
    </source>
</evidence>
<protein>
    <submittedName>
        <fullName evidence="1">Uncharacterized protein</fullName>
    </submittedName>
</protein>
<proteinExistence type="predicted"/>
<accession>A0A2A9E1W6</accession>
<dbReference type="EMBL" id="PDJG01000001">
    <property type="protein sequence ID" value="PFG32833.1"/>
    <property type="molecule type" value="Genomic_DNA"/>
</dbReference>
<reference evidence="1 2" key="1">
    <citation type="submission" date="2017-10" db="EMBL/GenBank/DDBJ databases">
        <title>Sequencing the genomes of 1000 actinobacteria strains.</title>
        <authorList>
            <person name="Klenk H.-P."/>
        </authorList>
    </citation>
    <scope>NUCLEOTIDE SEQUENCE [LARGE SCALE GENOMIC DNA]</scope>
    <source>
        <strain evidence="1 2">DSM 18966</strain>
    </source>
</reference>
<sequence>MALFSRDEALPAELRAVLAPLLSRGDTRIAQASLVDGSWVVATRLGIAFLADAPTLRPWSDVDRGRWEPDTSTLVVQWVDGSTQVTLGMARPTRTAFLRVFRERVQSSVVMAETVHLPEGSSARVAVRRSATDGLFLQVVADPGADLRSASATALVKAAASRLSAASGAPSEG</sequence>